<accession>A0A1G9XZ96</accession>
<feature type="region of interest" description="Disordered" evidence="1">
    <location>
        <begin position="69"/>
        <end position="89"/>
    </location>
</feature>
<dbReference type="STRING" id="258515.SAMN05192585_10987"/>
<protein>
    <submittedName>
        <fullName evidence="3">Putative glycosyl hydrolase domain-containing protein</fullName>
    </submittedName>
</protein>
<dbReference type="InterPro" id="IPR025275">
    <property type="entry name" value="DUF4015"/>
</dbReference>
<evidence type="ECO:0000313" key="4">
    <source>
        <dbReference type="Proteomes" id="UP000199182"/>
    </source>
</evidence>
<dbReference type="Pfam" id="PF13200">
    <property type="entry name" value="DUF4015"/>
    <property type="match status" value="1"/>
</dbReference>
<keyword evidence="4" id="KW-1185">Reference proteome</keyword>
<reference evidence="3 4" key="1">
    <citation type="submission" date="2016-10" db="EMBL/GenBank/DDBJ databases">
        <authorList>
            <person name="de Groot N.N."/>
        </authorList>
    </citation>
    <scope>NUCLEOTIDE SEQUENCE [LARGE SCALE GENOMIC DNA]</scope>
    <source>
        <strain evidence="3 4">CGMCC 1.5012</strain>
    </source>
</reference>
<gene>
    <name evidence="3" type="ORF">SAMN05192585_10987</name>
</gene>
<evidence type="ECO:0000259" key="2">
    <source>
        <dbReference type="Pfam" id="PF13200"/>
    </source>
</evidence>
<dbReference type="RefSeq" id="WP_092639011.1">
    <property type="nucleotide sequence ID" value="NZ_FNID01000009.1"/>
</dbReference>
<name>A0A1G9XZ96_9FIRM</name>
<dbReference type="AlphaFoldDB" id="A0A1G9XZ96"/>
<dbReference type="GO" id="GO:0016787">
    <property type="term" value="F:hydrolase activity"/>
    <property type="evidence" value="ECO:0007669"/>
    <property type="project" value="UniProtKB-KW"/>
</dbReference>
<sequence length="406" mass="43830">MSDFPGFKIKRNKRKYLTKKQRRFAVVKTVASVLGFCVLFFFGYSIAEPVMSFLNGDMRKRVDAAYASSQTASQAPSSQPEESSSASPAQGLSFSDIRAAFMPHDVFINDDRFNEFIAQAGSVGINTAVIELKDESGIIYYRSSVSQANEIGAVVEDAPNLSDRIAALSASGIQTIARISTFEDPLAARKIKGAAARYSKDVTSIWLDNYETEGGKPWISPESGEGVGYITSIVEELAKSGASYVMADTLHYPKGKGLNLAYFGPKSSDSRQNVLNGVIAGLESALSSTKAKLIVSYNAQDYLTKDALVYGGAPSELNAAIIAPKILPESFPENITIGTVTISGPAQMPYQLTLAFAESFQEDIPPETQVLPFVSYTDEGTQAEQIKALNECSIPQSILYAADGRY</sequence>
<evidence type="ECO:0000256" key="1">
    <source>
        <dbReference type="SAM" id="MobiDB-lite"/>
    </source>
</evidence>
<feature type="domain" description="DUF4015" evidence="2">
    <location>
        <begin position="102"/>
        <end position="406"/>
    </location>
</feature>
<dbReference type="EMBL" id="FNID01000009">
    <property type="protein sequence ID" value="SDN01806.1"/>
    <property type="molecule type" value="Genomic_DNA"/>
</dbReference>
<dbReference type="Proteomes" id="UP000199182">
    <property type="component" value="Unassembled WGS sequence"/>
</dbReference>
<dbReference type="OrthoDB" id="1862364at2"/>
<organism evidence="3 4">
    <name type="scientific">Acetanaerobacterium elongatum</name>
    <dbReference type="NCBI Taxonomy" id="258515"/>
    <lineage>
        <taxon>Bacteria</taxon>
        <taxon>Bacillati</taxon>
        <taxon>Bacillota</taxon>
        <taxon>Clostridia</taxon>
        <taxon>Eubacteriales</taxon>
        <taxon>Oscillospiraceae</taxon>
        <taxon>Acetanaerobacterium</taxon>
    </lineage>
</organism>
<proteinExistence type="predicted"/>
<evidence type="ECO:0000313" key="3">
    <source>
        <dbReference type="EMBL" id="SDN01806.1"/>
    </source>
</evidence>
<keyword evidence="3" id="KW-0378">Hydrolase</keyword>